<dbReference type="AlphaFoldDB" id="A0A5P5ZIH8"/>
<dbReference type="PANTHER" id="PTHR30185:SF13">
    <property type="entry name" value="LICABCH OPERON REGULATOR-RELATED"/>
    <property type="match status" value="1"/>
</dbReference>
<protein>
    <submittedName>
        <fullName evidence="3">PRD domain-containing protein</fullName>
    </submittedName>
</protein>
<dbReference type="Proteomes" id="UP000325393">
    <property type="component" value="Chromosome"/>
</dbReference>
<dbReference type="InterPro" id="IPR011608">
    <property type="entry name" value="PRD"/>
</dbReference>
<dbReference type="Gene3D" id="1.10.1790.10">
    <property type="entry name" value="PRD domain"/>
    <property type="match status" value="1"/>
</dbReference>
<dbReference type="GO" id="GO:0006355">
    <property type="term" value="P:regulation of DNA-templated transcription"/>
    <property type="evidence" value="ECO:0007669"/>
    <property type="project" value="InterPro"/>
</dbReference>
<keyword evidence="1" id="KW-0677">Repeat</keyword>
<reference evidence="3 4" key="1">
    <citation type="submission" date="2019-09" db="EMBL/GenBank/DDBJ databases">
        <title>Genome sequencing of Lactobacillus acetotolerans.</title>
        <authorList>
            <person name="Kim K."/>
        </authorList>
    </citation>
    <scope>NUCLEOTIDE SEQUENCE [LARGE SCALE GENOMIC DNA]</scope>
    <source>
        <strain evidence="3 4">LA749</strain>
    </source>
</reference>
<sequence length="169" mass="19484">MKAVKEFLNKFGASLLTTKEGIVIVASEREKRRLMSELISLYWGDDYLNKERQLQMKDAQDVSTNISVFFSPETLIKVLNALNQFKKISGLKMSDYEYQSLAIHLTIAIERIKRNEVIKFSSKNSVLEKNTLILIKVIEKEFGIKLPKDEKQYLNIHILAIQSSLTTNE</sequence>
<organism evidence="3 4">
    <name type="scientific">Lactobacillus acetotolerans</name>
    <dbReference type="NCBI Taxonomy" id="1600"/>
    <lineage>
        <taxon>Bacteria</taxon>
        <taxon>Bacillati</taxon>
        <taxon>Bacillota</taxon>
        <taxon>Bacilli</taxon>
        <taxon>Lactobacillales</taxon>
        <taxon>Lactobacillaceae</taxon>
        <taxon>Lactobacillus</taxon>
    </lineage>
</organism>
<name>A0A5P5ZIH8_9LACO</name>
<evidence type="ECO:0000313" key="3">
    <source>
        <dbReference type="EMBL" id="QFG51219.1"/>
    </source>
</evidence>
<gene>
    <name evidence="3" type="ORF">LA749_04105</name>
</gene>
<dbReference type="Pfam" id="PF00874">
    <property type="entry name" value="PRD"/>
    <property type="match status" value="1"/>
</dbReference>
<proteinExistence type="predicted"/>
<evidence type="ECO:0000313" key="4">
    <source>
        <dbReference type="Proteomes" id="UP000325393"/>
    </source>
</evidence>
<dbReference type="PROSITE" id="PS51372">
    <property type="entry name" value="PRD_2"/>
    <property type="match status" value="1"/>
</dbReference>
<accession>A0A5P5ZIH8</accession>
<dbReference type="PANTHER" id="PTHR30185">
    <property type="entry name" value="CRYPTIC BETA-GLUCOSIDE BGL OPERON ANTITERMINATOR"/>
    <property type="match status" value="1"/>
</dbReference>
<feature type="domain" description="PRD" evidence="2">
    <location>
        <begin position="69"/>
        <end position="168"/>
    </location>
</feature>
<dbReference type="InterPro" id="IPR050661">
    <property type="entry name" value="BglG_antiterminators"/>
</dbReference>
<evidence type="ECO:0000259" key="2">
    <source>
        <dbReference type="PROSITE" id="PS51372"/>
    </source>
</evidence>
<dbReference type="InterPro" id="IPR036634">
    <property type="entry name" value="PRD_sf"/>
</dbReference>
<dbReference type="EMBL" id="CP044496">
    <property type="protein sequence ID" value="QFG51219.1"/>
    <property type="molecule type" value="Genomic_DNA"/>
</dbReference>
<dbReference type="GeneID" id="78212166"/>
<evidence type="ECO:0000256" key="1">
    <source>
        <dbReference type="ARBA" id="ARBA00022737"/>
    </source>
</evidence>
<dbReference type="RefSeq" id="WP_151443602.1">
    <property type="nucleotide sequence ID" value="NZ_CP044496.1"/>
</dbReference>
<dbReference type="SUPFAM" id="SSF63520">
    <property type="entry name" value="PTS-regulatory domain, PRD"/>
    <property type="match status" value="1"/>
</dbReference>